<sequence>MSKKQDLKAFLKNPVRAFLKAAIDDWRLQKSLIVANSVEDIVAVFNEAGFIIPENEFTRYFERRSWRPQDPQWCKDNLKPMPGQQSISSGEWFHYCRNNGLDEYGLPITDRNRDDDYTT</sequence>
<evidence type="ECO:0000313" key="1">
    <source>
        <dbReference type="EMBL" id="TRU27841.1"/>
    </source>
</evidence>
<organism evidence="1 2">
    <name type="scientific">Microcystis aeruginosa Ma_QC_B_20070730_S2</name>
    <dbReference type="NCBI Taxonomy" id="2486256"/>
    <lineage>
        <taxon>Bacteria</taxon>
        <taxon>Bacillati</taxon>
        <taxon>Cyanobacteriota</taxon>
        <taxon>Cyanophyceae</taxon>
        <taxon>Oscillatoriophycideae</taxon>
        <taxon>Chroococcales</taxon>
        <taxon>Microcystaceae</taxon>
        <taxon>Microcystis</taxon>
    </lineage>
</organism>
<dbReference type="Proteomes" id="UP000320551">
    <property type="component" value="Unassembled WGS sequence"/>
</dbReference>
<comment type="caution">
    <text evidence="1">The sequence shown here is derived from an EMBL/GenBank/DDBJ whole genome shotgun (WGS) entry which is preliminary data.</text>
</comment>
<proteinExistence type="predicted"/>
<protein>
    <submittedName>
        <fullName evidence="1">Uncharacterized protein</fullName>
    </submittedName>
</protein>
<accession>A0A552E098</accession>
<dbReference type="AlphaFoldDB" id="A0A552E098"/>
<evidence type="ECO:0000313" key="2">
    <source>
        <dbReference type="Proteomes" id="UP000320551"/>
    </source>
</evidence>
<reference evidence="1 2" key="1">
    <citation type="submission" date="2019-01" db="EMBL/GenBank/DDBJ databases">
        <title>Coherence of Microcystis species and biogeography revealed through population genomics.</title>
        <authorList>
            <person name="Perez-Carrascal O.M."/>
            <person name="Terrat Y."/>
            <person name="Giani A."/>
            <person name="Fortin N."/>
            <person name="Tromas N."/>
            <person name="Shapiro B.J."/>
        </authorList>
    </citation>
    <scope>NUCLEOTIDE SEQUENCE [LARGE SCALE GENOMIC DNA]</scope>
    <source>
        <strain evidence="1">Ma_QC_B_20070730_S2</strain>
    </source>
</reference>
<gene>
    <name evidence="1" type="ORF">EWV80_06155</name>
</gene>
<dbReference type="EMBL" id="SFBK01000075">
    <property type="protein sequence ID" value="TRU27841.1"/>
    <property type="molecule type" value="Genomic_DNA"/>
</dbReference>
<name>A0A552E098_MICAE</name>